<dbReference type="InterPro" id="IPR029472">
    <property type="entry name" value="Copia-like_N"/>
</dbReference>
<comment type="caution">
    <text evidence="3">The sequence shown here is derived from an EMBL/GenBank/DDBJ whole genome shotgun (WGS) entry which is preliminary data.</text>
</comment>
<proteinExistence type="predicted"/>
<dbReference type="InterPro" id="IPR026960">
    <property type="entry name" value="RVT-Znf"/>
</dbReference>
<reference evidence="3 4" key="1">
    <citation type="submission" date="2020-10" db="EMBL/GenBank/DDBJ databases">
        <title>The Coptis chinensis genome and diversification of protoberbering-type alkaloids.</title>
        <authorList>
            <person name="Wang B."/>
            <person name="Shu S."/>
            <person name="Song C."/>
            <person name="Liu Y."/>
        </authorList>
    </citation>
    <scope>NUCLEOTIDE SEQUENCE [LARGE SCALE GENOMIC DNA]</scope>
    <source>
        <strain evidence="3">HL-2020</strain>
        <tissue evidence="3">Leaf</tissue>
    </source>
</reference>
<dbReference type="AlphaFoldDB" id="A0A835IME4"/>
<evidence type="ECO:0000313" key="4">
    <source>
        <dbReference type="Proteomes" id="UP000631114"/>
    </source>
</evidence>
<feature type="domain" description="Retrotransposon Copia-like N-terminal" evidence="2">
    <location>
        <begin position="289"/>
        <end position="325"/>
    </location>
</feature>
<organism evidence="3 4">
    <name type="scientific">Coptis chinensis</name>
    <dbReference type="NCBI Taxonomy" id="261450"/>
    <lineage>
        <taxon>Eukaryota</taxon>
        <taxon>Viridiplantae</taxon>
        <taxon>Streptophyta</taxon>
        <taxon>Embryophyta</taxon>
        <taxon>Tracheophyta</taxon>
        <taxon>Spermatophyta</taxon>
        <taxon>Magnoliopsida</taxon>
        <taxon>Ranunculales</taxon>
        <taxon>Ranunculaceae</taxon>
        <taxon>Coptidoideae</taxon>
        <taxon>Coptis</taxon>
    </lineage>
</organism>
<evidence type="ECO:0000313" key="3">
    <source>
        <dbReference type="EMBL" id="KAF9620490.1"/>
    </source>
</evidence>
<evidence type="ECO:0000259" key="2">
    <source>
        <dbReference type="Pfam" id="PF14244"/>
    </source>
</evidence>
<dbReference type="Pfam" id="PF13966">
    <property type="entry name" value="zf-RVT"/>
    <property type="match status" value="1"/>
</dbReference>
<keyword evidence="4" id="KW-1185">Reference proteome</keyword>
<evidence type="ECO:0008006" key="5">
    <source>
        <dbReference type="Google" id="ProtNLM"/>
    </source>
</evidence>
<dbReference type="OrthoDB" id="914170at2759"/>
<protein>
    <recommendedName>
        <fullName evidence="5">Retrotransposon Copia-like N-terminal domain-containing protein</fullName>
    </recommendedName>
</protein>
<dbReference type="Proteomes" id="UP000631114">
    <property type="component" value="Unassembled WGS sequence"/>
</dbReference>
<evidence type="ECO:0000259" key="1">
    <source>
        <dbReference type="Pfam" id="PF13966"/>
    </source>
</evidence>
<dbReference type="EMBL" id="JADFTS010000002">
    <property type="protein sequence ID" value="KAF9620490.1"/>
    <property type="molecule type" value="Genomic_DNA"/>
</dbReference>
<name>A0A835IME4_9MAGN</name>
<sequence length="403" mass="46497">MWTSDMKGIFSMKSEYNEIGKKGNKEDWSQWLWEPNVPKKNATTAWKIISNAASMDSNIQKKVIHLFSRCLVCGKSAENLCHLLWNCEFTRKIWKLVASQFKLRSECRNLKEVSTSVSGRSTMIKQLWEATLIGTLLTLWKHRYLIVHEDKTCSFYLCTSMIRREVRNASLLVTGHSMNCIVDLQSLNAWNLQAMLPKAPRIKSCWWTSPAIGTIKINCDDSSLGNPGNASLGASYRTSAGDFLLGFSDRSVFVRSIIEFWMICLILVKIHLLLLVVKVPNQPPRYFHDDIGKQITSIELDGKNYLAWSQAVRVFLRAKMKHKYLIDDPPDENSPSAETWWSEIYMGDKPLNEHYALLRNLREELLIYQPITPDVETQRKQREDFQCALFLFSLNPDYAVLKD</sequence>
<feature type="domain" description="Reverse transcriptase zinc-binding" evidence="1">
    <location>
        <begin position="10"/>
        <end position="94"/>
    </location>
</feature>
<dbReference type="Pfam" id="PF14244">
    <property type="entry name" value="Retrotran_gag_3"/>
    <property type="match status" value="1"/>
</dbReference>
<accession>A0A835IME4</accession>
<gene>
    <name evidence="3" type="ORF">IFM89_013107</name>
</gene>